<dbReference type="OrthoDB" id="10259249at2759"/>
<organism evidence="7 8">
    <name type="scientific">Strigomonas culicis</name>
    <dbReference type="NCBI Taxonomy" id="28005"/>
    <lineage>
        <taxon>Eukaryota</taxon>
        <taxon>Discoba</taxon>
        <taxon>Euglenozoa</taxon>
        <taxon>Kinetoplastea</taxon>
        <taxon>Metakinetoplastina</taxon>
        <taxon>Trypanosomatida</taxon>
        <taxon>Trypanosomatidae</taxon>
        <taxon>Strigomonadinae</taxon>
        <taxon>Strigomonas</taxon>
    </lineage>
</organism>
<keyword evidence="5" id="KW-0206">Cytoskeleton</keyword>
<evidence type="ECO:0000313" key="7">
    <source>
        <dbReference type="EMBL" id="EPY15302.1"/>
    </source>
</evidence>
<evidence type="ECO:0000256" key="2">
    <source>
        <dbReference type="ARBA" id="ARBA00009205"/>
    </source>
</evidence>
<evidence type="ECO:0000256" key="6">
    <source>
        <dbReference type="ARBA" id="ARBA00023273"/>
    </source>
</evidence>
<evidence type="ECO:0000256" key="4">
    <source>
        <dbReference type="ARBA" id="ARBA00022490"/>
    </source>
</evidence>
<dbReference type="PANTHER" id="PTHR31078:SF1">
    <property type="entry name" value="CILIA- AND FLAGELLA-ASSOCIATED PROTEIN 300"/>
    <property type="match status" value="1"/>
</dbReference>
<dbReference type="InterPro" id="IPR029416">
    <property type="entry name" value="CFAP300"/>
</dbReference>
<dbReference type="PANTHER" id="PTHR31078">
    <property type="entry name" value="CILIA- AND FLAGELLA-ASSOCIATED PROTEIN 300"/>
    <property type="match status" value="1"/>
</dbReference>
<accession>S9TBB3</accession>
<evidence type="ECO:0000256" key="5">
    <source>
        <dbReference type="ARBA" id="ARBA00023212"/>
    </source>
</evidence>
<evidence type="ECO:0000313" key="8">
    <source>
        <dbReference type="Proteomes" id="UP000015354"/>
    </source>
</evidence>
<dbReference type="AlphaFoldDB" id="S9TBB3"/>
<gene>
    <name evidence="7" type="ORF">STCU_12140</name>
</gene>
<evidence type="ECO:0000256" key="1">
    <source>
        <dbReference type="ARBA" id="ARBA00004430"/>
    </source>
</evidence>
<dbReference type="Proteomes" id="UP000015354">
    <property type="component" value="Unassembled WGS sequence"/>
</dbReference>
<comment type="caution">
    <text evidence="7">The sequence shown here is derived from an EMBL/GenBank/DDBJ whole genome shotgun (WGS) entry which is preliminary data.</text>
</comment>
<dbReference type="Pfam" id="PF14926">
    <property type="entry name" value="CFAP300"/>
    <property type="match status" value="1"/>
</dbReference>
<comment type="similarity">
    <text evidence="2">Belongs to the CFAP300 family.</text>
</comment>
<dbReference type="GO" id="GO:0005930">
    <property type="term" value="C:axoneme"/>
    <property type="evidence" value="ECO:0007669"/>
    <property type="project" value="UniProtKB-SubCell"/>
</dbReference>
<name>S9TBB3_9TRYP</name>
<keyword evidence="6" id="KW-0966">Cell projection</keyword>
<sequence length="163" mass="18194">MFGLQLYGGGGRGIAKKELRRLYRPAERKEFLYHLLWRCVAGGGAMNQFEDDFVVYKDACRWLYKQCIDASSLVVAERPDSTAATAGAEQVGYDVQQIRASVYSLTGLLPAHAASAATIPGQRAEALFPLFPNTRDELSDHLNYCYVVVNPLVEEVLVWYHCS</sequence>
<protein>
    <recommendedName>
        <fullName evidence="3">Cilia- and flagella-associated protein 300</fullName>
    </recommendedName>
</protein>
<keyword evidence="8" id="KW-1185">Reference proteome</keyword>
<evidence type="ECO:0000256" key="3">
    <source>
        <dbReference type="ARBA" id="ARBA00022174"/>
    </source>
</evidence>
<dbReference type="EMBL" id="ATMH01012236">
    <property type="protein sequence ID" value="EPY15302.1"/>
    <property type="molecule type" value="Genomic_DNA"/>
</dbReference>
<comment type="subcellular location">
    <subcellularLocation>
        <location evidence="1">Cytoplasm</location>
        <location evidence="1">Cytoskeleton</location>
        <location evidence="1">Cilium axoneme</location>
    </subcellularLocation>
</comment>
<proteinExistence type="inferred from homology"/>
<reference evidence="7 8" key="1">
    <citation type="journal article" date="2013" name="PLoS ONE">
        <title>Predicting the Proteins of Angomonas deanei, Strigomonas culicis and Their Respective Endosymbionts Reveals New Aspects of the Trypanosomatidae Family.</title>
        <authorList>
            <person name="Motta M.C."/>
            <person name="Martins A.C."/>
            <person name="de Souza S.S."/>
            <person name="Catta-Preta C.M."/>
            <person name="Silva R."/>
            <person name="Klein C.C."/>
            <person name="de Almeida L.G."/>
            <person name="de Lima Cunha O."/>
            <person name="Ciapina L.P."/>
            <person name="Brocchi M."/>
            <person name="Colabardini A.C."/>
            <person name="de Araujo Lima B."/>
            <person name="Machado C.R."/>
            <person name="de Almeida Soares C.M."/>
            <person name="Probst C.M."/>
            <person name="de Menezes C.B."/>
            <person name="Thompson C.E."/>
            <person name="Bartholomeu D.C."/>
            <person name="Gradia D.F."/>
            <person name="Pavoni D.P."/>
            <person name="Grisard E.C."/>
            <person name="Fantinatti-Garboggini F."/>
            <person name="Marchini F.K."/>
            <person name="Rodrigues-Luiz G.F."/>
            <person name="Wagner G."/>
            <person name="Goldman G.H."/>
            <person name="Fietto J.L."/>
            <person name="Elias M.C."/>
            <person name="Goldman M.H."/>
            <person name="Sagot M.F."/>
            <person name="Pereira M."/>
            <person name="Stoco P.H."/>
            <person name="de Mendonca-Neto R.P."/>
            <person name="Teixeira S.M."/>
            <person name="Maciel T.E."/>
            <person name="de Oliveira Mendes T.A."/>
            <person name="Urmenyi T.P."/>
            <person name="de Souza W."/>
            <person name="Schenkman S."/>
            <person name="de Vasconcelos A.T."/>
        </authorList>
    </citation>
    <scope>NUCLEOTIDE SEQUENCE [LARGE SCALE GENOMIC DNA]</scope>
</reference>
<keyword evidence="4" id="KW-0963">Cytoplasm</keyword>